<protein>
    <submittedName>
        <fullName evidence="1">Uncharacterized protein</fullName>
    </submittedName>
</protein>
<evidence type="ECO:0000313" key="2">
    <source>
        <dbReference type="Proteomes" id="UP000823561"/>
    </source>
</evidence>
<comment type="caution">
    <text evidence="1">The sequence shown here is derived from an EMBL/GenBank/DDBJ whole genome shotgun (WGS) entry which is preliminary data.</text>
</comment>
<proteinExistence type="predicted"/>
<dbReference type="AlphaFoldDB" id="A0AAV6G435"/>
<evidence type="ECO:0000313" key="1">
    <source>
        <dbReference type="EMBL" id="KAG5268250.1"/>
    </source>
</evidence>
<dbReference type="Proteomes" id="UP000823561">
    <property type="component" value="Chromosome 16"/>
</dbReference>
<organism evidence="1 2">
    <name type="scientific">Alosa alosa</name>
    <name type="common">allis shad</name>
    <dbReference type="NCBI Taxonomy" id="278164"/>
    <lineage>
        <taxon>Eukaryota</taxon>
        <taxon>Metazoa</taxon>
        <taxon>Chordata</taxon>
        <taxon>Craniata</taxon>
        <taxon>Vertebrata</taxon>
        <taxon>Euteleostomi</taxon>
        <taxon>Actinopterygii</taxon>
        <taxon>Neopterygii</taxon>
        <taxon>Teleostei</taxon>
        <taxon>Clupei</taxon>
        <taxon>Clupeiformes</taxon>
        <taxon>Clupeoidei</taxon>
        <taxon>Clupeidae</taxon>
        <taxon>Alosa</taxon>
    </lineage>
</organism>
<name>A0AAV6G435_9TELE</name>
<sequence>MDFYPRTIYQSGSWFGPEHPALSQRILPCVNTGEALIYSAPPSTATSVPTYPYVSGLGFPAALQRKECGDWCTVAQGVRSVTANVLLTSVPQKEVETITFVGNFPLQPTSVESSHLFPTRLAAAAPVRKESLTFVGNFTHSPDVTQDQFIALLNSAEAPVSGNAASHGATSTQKTLLNPTMPLSSNSGIMKHNHPSTTILRDQMPCSGYVAHGLPTNTKSSAVHYTTREVYVKMLEYHRHMASYYKQLKLKAEHSSQLEGSVCPQLQRKRGGVSGGSWEEPPQKRCWDDGTGGIILPDDAIEKLDAIPGVWDLAMEMGFLTVCKADD</sequence>
<gene>
    <name evidence="1" type="ORF">AALO_G00209980</name>
</gene>
<reference evidence="1" key="1">
    <citation type="submission" date="2020-10" db="EMBL/GenBank/DDBJ databases">
        <title>Chromosome-scale genome assembly of the Allis shad, Alosa alosa.</title>
        <authorList>
            <person name="Margot Z."/>
            <person name="Christophe K."/>
            <person name="Cabau C."/>
            <person name="Louis A."/>
            <person name="Berthelot C."/>
            <person name="Parey E."/>
            <person name="Roest Crollius H."/>
            <person name="Montfort J."/>
            <person name="Robinson-Rechavi M."/>
            <person name="Bucao C."/>
            <person name="Bouchez O."/>
            <person name="Gislard M."/>
            <person name="Lluch J."/>
            <person name="Milhes M."/>
            <person name="Lampietro C."/>
            <person name="Lopez Roques C."/>
            <person name="Donnadieu C."/>
            <person name="Braasch I."/>
            <person name="Desvignes T."/>
            <person name="Postlethwait J."/>
            <person name="Bobe J."/>
            <person name="Guiguen Y."/>
        </authorList>
    </citation>
    <scope>NUCLEOTIDE SEQUENCE</scope>
    <source>
        <strain evidence="1">M-15738</strain>
        <tissue evidence="1">Blood</tissue>
    </source>
</reference>
<dbReference type="EMBL" id="JADWDJ010000016">
    <property type="protein sequence ID" value="KAG5268250.1"/>
    <property type="molecule type" value="Genomic_DNA"/>
</dbReference>
<accession>A0AAV6G435</accession>
<keyword evidence="2" id="KW-1185">Reference proteome</keyword>